<evidence type="ECO:0000256" key="3">
    <source>
        <dbReference type="PROSITE-ProRule" id="PRU00339"/>
    </source>
</evidence>
<dbReference type="InterPro" id="IPR011990">
    <property type="entry name" value="TPR-like_helical_dom_sf"/>
</dbReference>
<dbReference type="Pfam" id="PF08241">
    <property type="entry name" value="Methyltransf_11"/>
    <property type="match status" value="1"/>
</dbReference>
<evidence type="ECO:0000313" key="7">
    <source>
        <dbReference type="Proteomes" id="UP001363151"/>
    </source>
</evidence>
<keyword evidence="4" id="KW-0732">Signal</keyword>
<feature type="repeat" description="TPR" evidence="3">
    <location>
        <begin position="145"/>
        <end position="178"/>
    </location>
</feature>
<keyword evidence="2 3" id="KW-0802">TPR repeat</keyword>
<dbReference type="CDD" id="cd02440">
    <property type="entry name" value="AdoMet_MTases"/>
    <property type="match status" value="1"/>
</dbReference>
<feature type="signal peptide" evidence="4">
    <location>
        <begin position="1"/>
        <end position="27"/>
    </location>
</feature>
<name>A0ABR1FZN9_AURAN</name>
<sequence length="489" mass="50583">MESVSRPSMKPAVFALLMLACWTTTSALLPVQQQLQRRLHALQSSNGALRDAARTKLSRGDFAGAIADFEACGPEDAAARIGLGVATLSTGDHAGSLAHFRAAAALDESSSTAHYNLGLALARGGAPAEAIAPLKRAVELEPDDAEFLGALGEAHAADGAHGDAVAAFDRALSLLPDEPSLCYNRANSLADLGRTEAAVEGYRAAVARGGDDAATRLHLGVALHRLERWREAAESLELAGDDVVAKRLLRGLRARLGDGGDDGGGDAAEDAAYAALLFDGYAQGRKRVIQRYADDFDADLVGKLAYRGPAALVDEIRGDARGWASVLDVGAGTGLLAKELSGSLAPGCRVHANDVSRKMLDRAPPGLYSSVAVGDAVDVLEAWPDGDLDAVLAADVVGYIRDVGPLLAAARRALGRGGILAFTVEVSHDDGATGAVGALGPGGRYRHDVRGVVDAAAAAGFSPREPAFADLREDAGARVRGAVLVFVRR</sequence>
<dbReference type="PANTHER" id="PTHR44858">
    <property type="entry name" value="TETRATRICOPEPTIDE REPEAT PROTEIN 6"/>
    <property type="match status" value="1"/>
</dbReference>
<feature type="repeat" description="TPR" evidence="3">
    <location>
        <begin position="111"/>
        <end position="144"/>
    </location>
</feature>
<dbReference type="InterPro" id="IPR019734">
    <property type="entry name" value="TPR_rpt"/>
</dbReference>
<organism evidence="6 7">
    <name type="scientific">Aureococcus anophagefferens</name>
    <name type="common">Harmful bloom alga</name>
    <dbReference type="NCBI Taxonomy" id="44056"/>
    <lineage>
        <taxon>Eukaryota</taxon>
        <taxon>Sar</taxon>
        <taxon>Stramenopiles</taxon>
        <taxon>Ochrophyta</taxon>
        <taxon>Pelagophyceae</taxon>
        <taxon>Pelagomonadales</taxon>
        <taxon>Pelagomonadaceae</taxon>
        <taxon>Aureococcus</taxon>
    </lineage>
</organism>
<dbReference type="PROSITE" id="PS51257">
    <property type="entry name" value="PROKAR_LIPOPROTEIN"/>
    <property type="match status" value="1"/>
</dbReference>
<dbReference type="PANTHER" id="PTHR44858:SF1">
    <property type="entry name" value="UDP-N-ACETYLGLUCOSAMINE--PEPTIDE N-ACETYLGLUCOSAMINYLTRANSFERASE SPINDLY-RELATED"/>
    <property type="match status" value="1"/>
</dbReference>
<dbReference type="SMART" id="SM00028">
    <property type="entry name" value="TPR"/>
    <property type="match status" value="5"/>
</dbReference>
<evidence type="ECO:0000256" key="1">
    <source>
        <dbReference type="ARBA" id="ARBA00022737"/>
    </source>
</evidence>
<dbReference type="Gene3D" id="1.25.40.10">
    <property type="entry name" value="Tetratricopeptide repeat domain"/>
    <property type="match status" value="2"/>
</dbReference>
<keyword evidence="7" id="KW-1185">Reference proteome</keyword>
<keyword evidence="1" id="KW-0677">Repeat</keyword>
<evidence type="ECO:0000256" key="2">
    <source>
        <dbReference type="ARBA" id="ARBA00022803"/>
    </source>
</evidence>
<dbReference type="InterPro" id="IPR050498">
    <property type="entry name" value="Ycf3"/>
</dbReference>
<dbReference type="InterPro" id="IPR029063">
    <property type="entry name" value="SAM-dependent_MTases_sf"/>
</dbReference>
<dbReference type="SUPFAM" id="SSF48452">
    <property type="entry name" value="TPR-like"/>
    <property type="match status" value="1"/>
</dbReference>
<dbReference type="EMBL" id="JBBJCI010000164">
    <property type="protein sequence ID" value="KAK7241672.1"/>
    <property type="molecule type" value="Genomic_DNA"/>
</dbReference>
<evidence type="ECO:0000256" key="4">
    <source>
        <dbReference type="SAM" id="SignalP"/>
    </source>
</evidence>
<evidence type="ECO:0000259" key="5">
    <source>
        <dbReference type="Pfam" id="PF08241"/>
    </source>
</evidence>
<accession>A0ABR1FZN9</accession>
<dbReference type="PROSITE" id="PS50005">
    <property type="entry name" value="TPR"/>
    <property type="match status" value="2"/>
</dbReference>
<proteinExistence type="predicted"/>
<dbReference type="SUPFAM" id="SSF53335">
    <property type="entry name" value="S-adenosyl-L-methionine-dependent methyltransferases"/>
    <property type="match status" value="1"/>
</dbReference>
<gene>
    <name evidence="6" type="ORF">SO694_00070189</name>
</gene>
<feature type="chain" id="PRO_5045201506" evidence="4">
    <location>
        <begin position="28"/>
        <end position="489"/>
    </location>
</feature>
<dbReference type="Pfam" id="PF13432">
    <property type="entry name" value="TPR_16"/>
    <property type="match status" value="3"/>
</dbReference>
<dbReference type="Proteomes" id="UP001363151">
    <property type="component" value="Unassembled WGS sequence"/>
</dbReference>
<dbReference type="Gene3D" id="3.40.50.150">
    <property type="entry name" value="Vaccinia Virus protein VP39"/>
    <property type="match status" value="1"/>
</dbReference>
<protein>
    <submittedName>
        <fullName evidence="6">Protein O-mannosyl-transferase</fullName>
    </submittedName>
</protein>
<reference evidence="6 7" key="1">
    <citation type="submission" date="2024-03" db="EMBL/GenBank/DDBJ databases">
        <title>Aureococcus anophagefferens CCMP1851 and Kratosvirus quantuckense: Draft genome of a second virus-susceptible host strain in the model system.</title>
        <authorList>
            <person name="Chase E."/>
            <person name="Truchon A.R."/>
            <person name="Schepens W."/>
            <person name="Wilhelm S.W."/>
        </authorList>
    </citation>
    <scope>NUCLEOTIDE SEQUENCE [LARGE SCALE GENOMIC DNA]</scope>
    <source>
        <strain evidence="6 7">CCMP1851</strain>
    </source>
</reference>
<feature type="domain" description="Methyltransferase type 11" evidence="5">
    <location>
        <begin position="327"/>
        <end position="422"/>
    </location>
</feature>
<dbReference type="InterPro" id="IPR013216">
    <property type="entry name" value="Methyltransf_11"/>
</dbReference>
<evidence type="ECO:0000313" key="6">
    <source>
        <dbReference type="EMBL" id="KAK7241672.1"/>
    </source>
</evidence>
<comment type="caution">
    <text evidence="6">The sequence shown here is derived from an EMBL/GenBank/DDBJ whole genome shotgun (WGS) entry which is preliminary data.</text>
</comment>